<dbReference type="Pfam" id="PF13489">
    <property type="entry name" value="Methyltransf_23"/>
    <property type="match status" value="1"/>
</dbReference>
<feature type="coiled-coil region" evidence="1">
    <location>
        <begin position="410"/>
        <end position="437"/>
    </location>
</feature>
<proteinExistence type="predicted"/>
<dbReference type="PANTHER" id="PTHR43685">
    <property type="entry name" value="GLYCOSYLTRANSFERASE"/>
    <property type="match status" value="1"/>
</dbReference>
<dbReference type="CDD" id="cd03801">
    <property type="entry name" value="GT4_PimA-like"/>
    <property type="match status" value="1"/>
</dbReference>
<keyword evidence="1" id="KW-0175">Coiled coil</keyword>
<dbReference type="SUPFAM" id="SSF53335">
    <property type="entry name" value="S-adenosyl-L-methionine-dependent methyltransferases"/>
    <property type="match status" value="1"/>
</dbReference>
<feature type="domain" description="Glycosyltransferase 2-like" evidence="2">
    <location>
        <begin position="538"/>
        <end position="670"/>
    </location>
</feature>
<comment type="caution">
    <text evidence="3">The sequence shown here is derived from an EMBL/GenBank/DDBJ whole genome shotgun (WGS) entry which is preliminary data.</text>
</comment>
<dbReference type="InterPro" id="IPR050834">
    <property type="entry name" value="Glycosyltransf_2"/>
</dbReference>
<dbReference type="SUPFAM" id="SSF53756">
    <property type="entry name" value="UDP-Glycosyltransferase/glycogen phosphorylase"/>
    <property type="match status" value="1"/>
</dbReference>
<protein>
    <submittedName>
        <fullName evidence="3">Glycosyltransferase</fullName>
    </submittedName>
</protein>
<dbReference type="CDD" id="cd02440">
    <property type="entry name" value="AdoMet_MTases"/>
    <property type="match status" value="1"/>
</dbReference>
<dbReference type="Pfam" id="PF00535">
    <property type="entry name" value="Glycos_transf_2"/>
    <property type="match status" value="1"/>
</dbReference>
<dbReference type="InterPro" id="IPR001173">
    <property type="entry name" value="Glyco_trans_2-like"/>
</dbReference>
<dbReference type="Gene3D" id="3.40.50.2000">
    <property type="entry name" value="Glycogen Phosphorylase B"/>
    <property type="match status" value="2"/>
</dbReference>
<reference evidence="3 4" key="1">
    <citation type="journal article" date="2022" name="Arch. Microbiol.">
        <title>Paraburkholderia bengalensis sp. nov. isolated from roots of Oryza sativa, IR64.</title>
        <authorList>
            <person name="Nag P."/>
            <person name="Mondal N."/>
            <person name="Sarkar J."/>
            <person name="Das S."/>
        </authorList>
    </citation>
    <scope>NUCLEOTIDE SEQUENCE [LARGE SCALE GENOMIC DNA]</scope>
    <source>
        <strain evidence="3 4">IR64_4_BI</strain>
    </source>
</reference>
<dbReference type="RefSeq" id="WP_336597282.1">
    <property type="nucleotide sequence ID" value="NZ_JACFYJ010000007.1"/>
</dbReference>
<keyword evidence="4" id="KW-1185">Reference proteome</keyword>
<evidence type="ECO:0000259" key="2">
    <source>
        <dbReference type="Pfam" id="PF00535"/>
    </source>
</evidence>
<evidence type="ECO:0000313" key="4">
    <source>
        <dbReference type="Proteomes" id="UP001386437"/>
    </source>
</evidence>
<dbReference type="Proteomes" id="UP001386437">
    <property type="component" value="Unassembled WGS sequence"/>
</dbReference>
<dbReference type="Gene3D" id="3.90.550.10">
    <property type="entry name" value="Spore Coat Polysaccharide Biosynthesis Protein SpsA, Chain A"/>
    <property type="match status" value="1"/>
</dbReference>
<dbReference type="Pfam" id="PF13692">
    <property type="entry name" value="Glyco_trans_1_4"/>
    <property type="match status" value="1"/>
</dbReference>
<dbReference type="PANTHER" id="PTHR43685:SF2">
    <property type="entry name" value="GLYCOSYLTRANSFERASE 2-LIKE DOMAIN-CONTAINING PROTEIN"/>
    <property type="match status" value="1"/>
</dbReference>
<dbReference type="InterPro" id="IPR029044">
    <property type="entry name" value="Nucleotide-diphossugar_trans"/>
</dbReference>
<evidence type="ECO:0000313" key="3">
    <source>
        <dbReference type="EMBL" id="MEI5996873.1"/>
    </source>
</evidence>
<dbReference type="CDD" id="cd00761">
    <property type="entry name" value="Glyco_tranf_GTA_type"/>
    <property type="match status" value="1"/>
</dbReference>
<accession>A0ABU8INI1</accession>
<dbReference type="SUPFAM" id="SSF53448">
    <property type="entry name" value="Nucleotide-diphospho-sugar transferases"/>
    <property type="match status" value="1"/>
</dbReference>
<dbReference type="InterPro" id="IPR029063">
    <property type="entry name" value="SAM-dependent_MTases_sf"/>
</dbReference>
<sequence>MMALPTNPEFSCNGCGRREFTPMAVRADGVNIIQCVHCGLGVVESIPDNLAAFYGDNYYVNGGERGYADYRFAAEHGTGWAAQLIKLLRDDGTILDIGCADGYLLNHVGEGFQRFGIEVNAEMAQRARGSGITIVGNDLFAPEIRHQYRGHFDVVSAIAVFEHLNDFRAGFEVAVDLLKDDGILLFEVPVMSEQGSNQAWLNSSFEHIYYPTETSIRYIVEERLNHHLVGAELVVKDYASTYAGAITKSAEGAKKFEAVFSRLLDADDVSLSKNERLARLHLRLMHMAQSSEASVYDLNTLPSEQLSEPIVARIVQLWTFDLQRLKARKKELNELTQERDTLQELADRWEKSWRQKSEQLATETGRLSSLLEVARRDGKLNAAKATHAIAVEMERYAALEAKASEAYVRAANADARVAEAQGRYVAAEQELAAIRTSVLWRAIQPLHRLGRRYPSISRRLRQAARLTWWAMQFKLGVNLREVRRRRAEFAAVLEAERHSAQEAARIADARLLPVAGMDAEMEYGLDKALWPDDRPLVSIIVPCFNYGHLVADAIESVMAQTFQDFEVIVVEGGSNSIESRKNFAALIERVPSRVRVLLQDKPYRAGANRNYGISHARGKYVCCLDADDRLDPTYLEKAVFMLEHYGYDVVGPSLKFFGNRDEVWVPHEQPDLDMLVKGNHVLTCSLFRRELWRQAGGYRDSDPSAGHIHEDWLFWVRLAALGARFANMRDPLFFYRSHGNTLSNSDAVLGNDVQAEKICEFNADVLTPDAFRLGRRRAAMEIRTPNPLRNMLRSGDDIAKRDTRTLMLAVPYLILGGAERLLSAIVAHLASHGWRVVIVSTVHSDASNGDTTEWFRQTTNEIFHLPRFLRQDRWRDFVDYLFASRNISVLWVVGSAFMYDCLPALKHTYKHLKIVDLLFNTVGHVGNNRRYADYIDLNLVENTEVQQWLIDAGESPDRIRLIESGVDLDVNSPGEKNPALLTQHGIPSGRLIVGFSGRWSEEKDPLGFVEIAKRVPSHVRVTFVITGAGPLDGALRAAVQEASFPRGRFIICGSVPELAPYLRLYDLLLLPSRIDGRPNVVMEALANGTPVIASRVGALPDLLQDGQQGYLCEPGDYDEFARRIVEMAAEPAKLATFKESARKIAERRFNRQAMLNRYAESIEQLVERS</sequence>
<dbReference type="EMBL" id="JACFYJ010000007">
    <property type="protein sequence ID" value="MEI5996873.1"/>
    <property type="molecule type" value="Genomic_DNA"/>
</dbReference>
<name>A0ABU8INI1_9BURK</name>
<gene>
    <name evidence="3" type="ORF">H3V53_06550</name>
</gene>
<organism evidence="3 4">
    <name type="scientific">Paraburkholderia bengalensis</name>
    <dbReference type="NCBI Taxonomy" id="2747562"/>
    <lineage>
        <taxon>Bacteria</taxon>
        <taxon>Pseudomonadati</taxon>
        <taxon>Pseudomonadota</taxon>
        <taxon>Betaproteobacteria</taxon>
        <taxon>Burkholderiales</taxon>
        <taxon>Burkholderiaceae</taxon>
        <taxon>Paraburkholderia</taxon>
    </lineage>
</organism>
<feature type="coiled-coil region" evidence="1">
    <location>
        <begin position="325"/>
        <end position="352"/>
    </location>
</feature>
<dbReference type="Gene3D" id="3.40.50.150">
    <property type="entry name" value="Vaccinia Virus protein VP39"/>
    <property type="match status" value="1"/>
</dbReference>
<evidence type="ECO:0000256" key="1">
    <source>
        <dbReference type="SAM" id="Coils"/>
    </source>
</evidence>